<dbReference type="Proteomes" id="UP000749646">
    <property type="component" value="Unassembled WGS sequence"/>
</dbReference>
<accession>A0A9P6SUT6</accession>
<evidence type="ECO:0000259" key="4">
    <source>
        <dbReference type="Pfam" id="PF25030"/>
    </source>
</evidence>
<feature type="compositionally biased region" description="Polar residues" evidence="3">
    <location>
        <begin position="27"/>
        <end position="43"/>
    </location>
</feature>
<keyword evidence="2 5" id="KW-0808">Transferase</keyword>
<dbReference type="Pfam" id="PF25030">
    <property type="entry name" value="M-HEAT_ATR"/>
    <property type="match status" value="1"/>
</dbReference>
<comment type="caution">
    <text evidence="5">The sequence shown here is derived from an EMBL/GenBank/DDBJ whole genome shotgun (WGS) entry which is preliminary data.</text>
</comment>
<gene>
    <name evidence="5" type="primary">MEC1_1</name>
    <name evidence="5" type="ORF">BGZ65_000438</name>
</gene>
<dbReference type="InterPro" id="IPR056802">
    <property type="entry name" value="ATR-like_M-HEAT"/>
</dbReference>
<evidence type="ECO:0000313" key="6">
    <source>
        <dbReference type="Proteomes" id="UP000749646"/>
    </source>
</evidence>
<evidence type="ECO:0000256" key="1">
    <source>
        <dbReference type="ARBA" id="ARBA00012513"/>
    </source>
</evidence>
<keyword evidence="6" id="KW-1185">Reference proteome</keyword>
<reference evidence="5" key="1">
    <citation type="journal article" date="2020" name="Fungal Divers.">
        <title>Resolving the Mortierellaceae phylogeny through synthesis of multi-gene phylogenetics and phylogenomics.</title>
        <authorList>
            <person name="Vandepol N."/>
            <person name="Liber J."/>
            <person name="Desiro A."/>
            <person name="Na H."/>
            <person name="Kennedy M."/>
            <person name="Barry K."/>
            <person name="Grigoriev I.V."/>
            <person name="Miller A.N."/>
            <person name="O'Donnell K."/>
            <person name="Stajich J.E."/>
            <person name="Bonito G."/>
        </authorList>
    </citation>
    <scope>NUCLEOTIDE SEQUENCE</scope>
    <source>
        <strain evidence="5">MES-2147</strain>
    </source>
</reference>
<evidence type="ECO:0000313" key="5">
    <source>
        <dbReference type="EMBL" id="KAG0004399.1"/>
    </source>
</evidence>
<name>A0A9P6SUT6_9FUNG</name>
<dbReference type="AlphaFoldDB" id="A0A9P6SUT6"/>
<keyword evidence="2 5" id="KW-0418">Kinase</keyword>
<dbReference type="GO" id="GO:0004674">
    <property type="term" value="F:protein serine/threonine kinase activity"/>
    <property type="evidence" value="ECO:0007669"/>
    <property type="project" value="UniProtKB-EC"/>
</dbReference>
<evidence type="ECO:0000256" key="2">
    <source>
        <dbReference type="ARBA" id="ARBA00022777"/>
    </source>
</evidence>
<evidence type="ECO:0000256" key="3">
    <source>
        <dbReference type="SAM" id="MobiDB-lite"/>
    </source>
</evidence>
<dbReference type="EC" id="2.7.11.1" evidence="1"/>
<dbReference type="EMBL" id="JAAAHW010000268">
    <property type="protein sequence ID" value="KAG0004399.1"/>
    <property type="molecule type" value="Genomic_DNA"/>
</dbReference>
<proteinExistence type="predicted"/>
<sequence>MFLKVRQRIIVEPDSTNNTASAKSTTHRSSYTTVNESSQTTSRVQDPTLGIVQTHLTSISHDVIAMESFRCKAYARSLLHHEQYIRESKNQRGSNEQVLQAMYEKHQEIRMEEPDGMIGISGLITSGTLNHNLLQCESAGRWSEELTYYELGLEKNPYHPDNYTGLYKCHENLGQFSRHCFCV</sequence>
<organism evidence="5 6">
    <name type="scientific">Modicella reniformis</name>
    <dbReference type="NCBI Taxonomy" id="1440133"/>
    <lineage>
        <taxon>Eukaryota</taxon>
        <taxon>Fungi</taxon>
        <taxon>Fungi incertae sedis</taxon>
        <taxon>Mucoromycota</taxon>
        <taxon>Mortierellomycotina</taxon>
        <taxon>Mortierellomycetes</taxon>
        <taxon>Mortierellales</taxon>
        <taxon>Mortierellaceae</taxon>
        <taxon>Modicella</taxon>
    </lineage>
</organism>
<feature type="domain" description="Serine/threonine-protein kinase ATR-like M-HEAT region" evidence="4">
    <location>
        <begin position="27"/>
        <end position="135"/>
    </location>
</feature>
<protein>
    <recommendedName>
        <fullName evidence="1">non-specific serine/threonine protein kinase</fullName>
        <ecNumber evidence="1">2.7.11.1</ecNumber>
    </recommendedName>
</protein>
<feature type="compositionally biased region" description="Low complexity" evidence="3">
    <location>
        <begin position="15"/>
        <end position="24"/>
    </location>
</feature>
<feature type="region of interest" description="Disordered" evidence="3">
    <location>
        <begin position="14"/>
        <end position="43"/>
    </location>
</feature>
<dbReference type="OrthoDB" id="381190at2759"/>